<dbReference type="EMBL" id="DXEV01000074">
    <property type="protein sequence ID" value="HIX56553.1"/>
    <property type="molecule type" value="Genomic_DNA"/>
</dbReference>
<evidence type="ECO:0000256" key="2">
    <source>
        <dbReference type="ARBA" id="ARBA00022840"/>
    </source>
</evidence>
<dbReference type="SUPFAM" id="SSF52540">
    <property type="entry name" value="P-loop containing nucleoside triphosphate hydrolases"/>
    <property type="match status" value="2"/>
</dbReference>
<evidence type="ECO:0000313" key="7">
    <source>
        <dbReference type="Proteomes" id="UP000886829"/>
    </source>
</evidence>
<feature type="compositionally biased region" description="Basic residues" evidence="4">
    <location>
        <begin position="1179"/>
        <end position="1191"/>
    </location>
</feature>
<dbReference type="Proteomes" id="UP000886829">
    <property type="component" value="Unassembled WGS sequence"/>
</dbReference>
<dbReference type="CDD" id="cd18809">
    <property type="entry name" value="SF1_C_RecD"/>
    <property type="match status" value="1"/>
</dbReference>
<comment type="function">
    <text evidence="3">A helicase/nuclease that prepares dsDNA breaks (DSB) for recombinational DNA repair. Binds to DSBs and unwinds DNA via a highly rapid and processive ATP-dependent bidirectional helicase activity. Unwinds dsDNA until it encounters a Chi (crossover hotspot instigator) sequence from the 3' direction. Cuts ssDNA a few nucleotides 3' to the Chi site. The properties and activities of the enzyme are changed at Chi. The Chi-altered holoenzyme produces a long 3'-ssDNA overhang and facilitates RecA-binding to the ssDNA for homologous DNA recombination and repair. Holoenzyme degrades any linearized DNA that is unable to undergo homologous recombination. In the holoenzyme this subunit has ssDNA-dependent ATPase and 5'-3' helicase activity. When added to pre-assembled RecBC greatly stimulates nuclease activity and augments holoenzyme processivity. Negatively regulates the RecA-loading ability of RecBCD.</text>
</comment>
<feature type="binding site" evidence="3">
    <location>
        <begin position="469"/>
        <end position="476"/>
    </location>
    <ligand>
        <name>ATP</name>
        <dbReference type="ChEBI" id="CHEBI:30616"/>
    </ligand>
</feature>
<dbReference type="GO" id="GO:0005524">
    <property type="term" value="F:ATP binding"/>
    <property type="evidence" value="ECO:0007669"/>
    <property type="project" value="UniProtKB-UniRule"/>
</dbReference>
<feature type="compositionally biased region" description="Low complexity" evidence="4">
    <location>
        <begin position="22"/>
        <end position="39"/>
    </location>
</feature>
<keyword evidence="2 3" id="KW-0067">ATP-binding</keyword>
<evidence type="ECO:0000313" key="6">
    <source>
        <dbReference type="EMBL" id="HIX56553.1"/>
    </source>
</evidence>
<dbReference type="AlphaFoldDB" id="A0A9D1WCJ7"/>
<feature type="compositionally biased region" description="Basic residues" evidence="4">
    <location>
        <begin position="1128"/>
        <end position="1137"/>
    </location>
</feature>
<gene>
    <name evidence="3" type="primary">recD</name>
    <name evidence="6" type="ORF">H9850_03660</name>
</gene>
<feature type="domain" description="UvrD-like helicase C-terminal" evidence="5">
    <location>
        <begin position="1017"/>
        <end position="1063"/>
    </location>
</feature>
<comment type="similarity">
    <text evidence="3">Belongs to the RecD family.</text>
</comment>
<dbReference type="InterPro" id="IPR050534">
    <property type="entry name" value="Coronavir_polyprotein_1ab"/>
</dbReference>
<dbReference type="GO" id="GO:0009338">
    <property type="term" value="C:exodeoxyribonuclease V complex"/>
    <property type="evidence" value="ECO:0007669"/>
    <property type="project" value="InterPro"/>
</dbReference>
<dbReference type="GO" id="GO:0008854">
    <property type="term" value="F:exodeoxyribonuclease V activity"/>
    <property type="evidence" value="ECO:0007669"/>
    <property type="project" value="InterPro"/>
</dbReference>
<reference evidence="6" key="2">
    <citation type="submission" date="2021-04" db="EMBL/GenBank/DDBJ databases">
        <authorList>
            <person name="Gilroy R."/>
        </authorList>
    </citation>
    <scope>NUCLEOTIDE SEQUENCE</scope>
    <source>
        <strain evidence="6">USASDec5-558</strain>
    </source>
</reference>
<comment type="catalytic activity">
    <reaction evidence="3">
        <text>ATP + H2O = ADP + phosphate + H(+)</text>
        <dbReference type="Rhea" id="RHEA:13065"/>
        <dbReference type="ChEBI" id="CHEBI:15377"/>
        <dbReference type="ChEBI" id="CHEBI:15378"/>
        <dbReference type="ChEBI" id="CHEBI:30616"/>
        <dbReference type="ChEBI" id="CHEBI:43474"/>
        <dbReference type="ChEBI" id="CHEBI:456216"/>
        <dbReference type="EC" id="5.6.2.3"/>
    </reaction>
</comment>
<keyword evidence="3" id="KW-0238">DNA-binding</keyword>
<accession>A0A9D1WCJ7</accession>
<feature type="region of interest" description="Disordered" evidence="4">
    <location>
        <begin position="1"/>
        <end position="53"/>
    </location>
</feature>
<keyword evidence="3" id="KW-0540">Nuclease</keyword>
<dbReference type="PANTHER" id="PTHR43788:SF6">
    <property type="entry name" value="DNA HELICASE B"/>
    <property type="match status" value="1"/>
</dbReference>
<dbReference type="EC" id="5.6.2.3" evidence="3"/>
<reference evidence="6" key="1">
    <citation type="journal article" date="2021" name="PeerJ">
        <title>Extensive microbial diversity within the chicken gut microbiome revealed by metagenomics and culture.</title>
        <authorList>
            <person name="Gilroy R."/>
            <person name="Ravi A."/>
            <person name="Getino M."/>
            <person name="Pursley I."/>
            <person name="Horton D.L."/>
            <person name="Alikhan N.F."/>
            <person name="Baker D."/>
            <person name="Gharbi K."/>
            <person name="Hall N."/>
            <person name="Watson M."/>
            <person name="Adriaenssens E.M."/>
            <person name="Foster-Nyarko E."/>
            <person name="Jarju S."/>
            <person name="Secka A."/>
            <person name="Antonio M."/>
            <person name="Oren A."/>
            <person name="Chaudhuri R.R."/>
            <person name="La Ragione R."/>
            <person name="Hildebrand F."/>
            <person name="Pallen M.J."/>
        </authorList>
    </citation>
    <scope>NUCLEOTIDE SEQUENCE</scope>
    <source>
        <strain evidence="6">USASDec5-558</strain>
    </source>
</reference>
<dbReference type="Pfam" id="PF13245">
    <property type="entry name" value="AAA_19"/>
    <property type="match status" value="1"/>
</dbReference>
<evidence type="ECO:0000256" key="1">
    <source>
        <dbReference type="ARBA" id="ARBA00022741"/>
    </source>
</evidence>
<evidence type="ECO:0000256" key="4">
    <source>
        <dbReference type="SAM" id="MobiDB-lite"/>
    </source>
</evidence>
<dbReference type="HAMAP" id="MF_01487">
    <property type="entry name" value="RecD"/>
    <property type="match status" value="1"/>
</dbReference>
<dbReference type="PANTHER" id="PTHR43788">
    <property type="entry name" value="DNA2/NAM7 HELICASE FAMILY MEMBER"/>
    <property type="match status" value="1"/>
</dbReference>
<feature type="compositionally biased region" description="Low complexity" evidence="4">
    <location>
        <begin position="1138"/>
        <end position="1168"/>
    </location>
</feature>
<dbReference type="Pfam" id="PF13538">
    <property type="entry name" value="UvrD_C_2"/>
    <property type="match status" value="1"/>
</dbReference>
<comment type="caution">
    <text evidence="6">The sequence shown here is derived from an EMBL/GenBank/DDBJ whole genome shotgun (WGS) entry which is preliminary data.</text>
</comment>
<dbReference type="GO" id="GO:0017116">
    <property type="term" value="F:single-stranded DNA helicase activity"/>
    <property type="evidence" value="ECO:0007669"/>
    <property type="project" value="TreeGrafter"/>
</dbReference>
<dbReference type="CDD" id="cd17933">
    <property type="entry name" value="DEXSc_RecD-like"/>
    <property type="match status" value="1"/>
</dbReference>
<comment type="subunit">
    <text evidence="3">Heterotrimer of RecB, RecC and RecD. All subunits contribute to DNA-binding.</text>
</comment>
<dbReference type="Gene3D" id="3.40.50.300">
    <property type="entry name" value="P-loop containing nucleotide triphosphate hydrolases"/>
    <property type="match status" value="3"/>
</dbReference>
<organism evidence="6 7">
    <name type="scientific">Candidatus Anaerobiospirillum pullistercoris</name>
    <dbReference type="NCBI Taxonomy" id="2838452"/>
    <lineage>
        <taxon>Bacteria</taxon>
        <taxon>Pseudomonadati</taxon>
        <taxon>Pseudomonadota</taxon>
        <taxon>Gammaproteobacteria</taxon>
        <taxon>Aeromonadales</taxon>
        <taxon>Succinivibrionaceae</taxon>
        <taxon>Anaerobiospirillum</taxon>
    </lineage>
</organism>
<keyword evidence="1 3" id="KW-0547">Nucleotide-binding</keyword>
<feature type="compositionally biased region" description="Low complexity" evidence="4">
    <location>
        <begin position="1110"/>
        <end position="1123"/>
    </location>
</feature>
<evidence type="ECO:0000259" key="5">
    <source>
        <dbReference type="Pfam" id="PF13538"/>
    </source>
</evidence>
<feature type="region of interest" description="Disordered" evidence="4">
    <location>
        <begin position="956"/>
        <end position="976"/>
    </location>
</feature>
<keyword evidence="3" id="KW-0347">Helicase</keyword>
<protein>
    <recommendedName>
        <fullName evidence="3">RecBCD enzyme subunit RecD</fullName>
        <ecNumber evidence="3">5.6.2.3</ecNumber>
    </recommendedName>
    <alternativeName>
        <fullName evidence="3">DNA 5'-3' helicase subunit RecD</fullName>
    </alternativeName>
    <alternativeName>
        <fullName evidence="3">Exonuclease V subunit RecD</fullName>
        <shortName evidence="3">ExoV subunit RecD</shortName>
    </alternativeName>
    <alternativeName>
        <fullName evidence="3">Helicase/nuclease RecBCD subunit RecD</fullName>
    </alternativeName>
</protein>
<keyword evidence="3" id="KW-0234">DNA repair</keyword>
<dbReference type="InterPro" id="IPR006344">
    <property type="entry name" value="RecD"/>
</dbReference>
<dbReference type="GO" id="GO:0043139">
    <property type="term" value="F:5'-3' DNA helicase activity"/>
    <property type="evidence" value="ECO:0007669"/>
    <property type="project" value="UniProtKB-UniRule"/>
</dbReference>
<keyword evidence="3" id="KW-0413">Isomerase</keyword>
<sequence>MSPKIAASQRKTKKQSQEDLNQTAQSAQTVQPAPAATQSVPPQPIQSMEELNQEYLQRLQQQAFFTDQASTPVQESSAYEPMSDYYESYDPYGQYEAMPPEAMDDYDYGMESGPSGDEHGPVSAHSAANSFGLYRDDEEAIAEAAASYAAHCQSGQFSQVISRTGAGAVTEAIAQVEPSVVSESNTQSNLGVKRDMTPQERDAVRLQLALQIYPRHEIYADPYFAQPVVSWAQQASQSAQQDFLYDRERWHTDSVLNCALNCPSLVSRISVASVDYLQQHFPLGNDEDQEQFNVLMLVLFTKMEDGDICVNLSSLDSVYSVIARWNDAAQRPLVVLNPDEDDAAVESPEQLERFVMMVKRYAPLSVVQMHDLLGKSLAVGTTEDQHSPLVFDLHRLYLRRYYNYEKGIADYISQATAPELSAEQEDFLKQAIEILFPSEAEPGSSPLDVNWQKMAALMATTSNFNVVSGGPGTGKTTTVLRILLLLLCLDPQNRLIQLCAPTGKAAARMGESILKQLKDERTAEKIEALAKLSHLSAEEIKSFIPQTAVTVQRLIKVRPNHATPIFNAEHKLLCDVLVVDEVSMLDLALFYRLLQAIEPRCKLILLGDKDQLASVEAGAVLAELCSRLNLAAEQRLQERTLDFLSRMSGYSPKQLLDGKIADHVTLLQFSYRSKDVPQIGQLAALVNNAPRAQDSGSNLELPHNQQQGEIYSYLQLKERAEDALSFMGMGEIADDDPCKQQLERIKELFAQDEQQTLESIGLLEPVLVPESAAKPTKKRGKGKTAAAAAAADTAEVAYPEFKPAISYVQLRQAPASVDADNSEQKAQIESFRKQLAQQAIARGVKENYSQFLEQLEKQNFVVSADPDEREKLFKLMDRFRILCSNHHGALGDKALNEAICEEVKRTYLQGYGYFGPNDFFPGQIIIITKNDPVLGLVNGYVGFCAYEEKTVGSNIQSDQSAQLGTDPSATESESGSVGNTERVLRVFIPTGVEEKNGKSVTKVNVISTLLLTNYDTGYAMSIHKSQGSEYDKITMVLADRVNRVLTKELVYTGITRAKKCVQVVSSDNALLYAIGHSVDRESGLAERLLQGAQDPVVMPQAQPEVKAQKQEPAPSNSEPAEPQEQPKPKARATRATKAKTGTTVTKAGTAASKTKAAATAKPKSTAKAKTTDIAVTTKAKVKSTTKAKTSRKASAATPEE</sequence>
<proteinExistence type="inferred from homology"/>
<comment type="miscellaneous">
    <text evidence="3">In the RecBCD complex, RecB has a slow 3'-5' helicase, an exonuclease activity and loads RecA onto ssDNA, RecD has a fast 5'-3' helicase activity, while RecC stimulates the ATPase and processivity of the RecB helicase and contributes to recognition of the Chi site.</text>
</comment>
<dbReference type="InterPro" id="IPR027785">
    <property type="entry name" value="UvrD-like_helicase_C"/>
</dbReference>
<feature type="region of interest" description="Disordered" evidence="4">
    <location>
        <begin position="1101"/>
        <end position="1200"/>
    </location>
</feature>
<evidence type="ECO:0000256" key="3">
    <source>
        <dbReference type="HAMAP-Rule" id="MF_01487"/>
    </source>
</evidence>
<keyword evidence="3" id="KW-0378">Hydrolase</keyword>
<dbReference type="GO" id="GO:0000724">
    <property type="term" value="P:double-strand break repair via homologous recombination"/>
    <property type="evidence" value="ECO:0007669"/>
    <property type="project" value="UniProtKB-UniRule"/>
</dbReference>
<dbReference type="InterPro" id="IPR027417">
    <property type="entry name" value="P-loop_NTPase"/>
</dbReference>
<keyword evidence="3" id="KW-0227">DNA damage</keyword>
<name>A0A9D1WCJ7_9GAMM</name>
<dbReference type="GO" id="GO:0003677">
    <property type="term" value="F:DNA binding"/>
    <property type="evidence" value="ECO:0007669"/>
    <property type="project" value="UniProtKB-UniRule"/>
</dbReference>
<keyword evidence="3" id="KW-0269">Exonuclease</keyword>